<dbReference type="PANTHER" id="PTHR33463:SF198">
    <property type="entry name" value="RPP4C3"/>
    <property type="match status" value="1"/>
</dbReference>
<dbReference type="Proteomes" id="UP000288805">
    <property type="component" value="Unassembled WGS sequence"/>
</dbReference>
<keyword evidence="2" id="KW-0547">Nucleotide-binding</keyword>
<sequence length="427" mass="48117">MRTQKEFHLQHLSEDEAWNLFKKTAVDSVEKPELHPIDYYSKIVAATFGALSEVQMMHAIYHFKFQEVNNPMLQTVCNSELKRRSCSHYKPVFLLLTIHEPCREKGAGNLKVEANFAALLGVCEISQTPFFSCKMVINFVDHFLNQGAPAEHKSAETPIGHESPIAVDVAKKCDGLPVAIVTIANALRGESVHVWENALEELRRSAPTNIRGVSKDVYSCLELSYNHLESDEVKSLFLLCGVLGLGDIYMDFLLLYAMDIFFQDTKELTVLDLSGVSLKPSPSSLGFLLNLRTLCLNRCVLEDIAVIGHLERLQVLCLACFHIYQLPKEMMELSDLRVLDLRYCFSLKVIPQNLIFSLSRLEYLSMKGSVNIEWEAEGFNSGERINACLSELKHLSGLRTLELEVSNPSLLPEDDVILGGHTMRRNP</sequence>
<protein>
    <recommendedName>
        <fullName evidence="4">Disease resistance R13L4/SHOC-2-like LRR domain-containing protein</fullName>
    </recommendedName>
</protein>
<dbReference type="InterPro" id="IPR055414">
    <property type="entry name" value="LRR_R13L4/SHOC2-like"/>
</dbReference>
<dbReference type="Gene3D" id="1.10.8.430">
    <property type="entry name" value="Helical domain of apoptotic protease-activating factors"/>
    <property type="match status" value="1"/>
</dbReference>
<evidence type="ECO:0000256" key="2">
    <source>
        <dbReference type="ARBA" id="ARBA00022741"/>
    </source>
</evidence>
<dbReference type="Gene3D" id="3.80.10.10">
    <property type="entry name" value="Ribonuclease Inhibitor"/>
    <property type="match status" value="1"/>
</dbReference>
<dbReference type="SUPFAM" id="SSF52540">
    <property type="entry name" value="P-loop containing nucleoside triphosphate hydrolases"/>
    <property type="match status" value="1"/>
</dbReference>
<dbReference type="GO" id="GO:0006952">
    <property type="term" value="P:defense response"/>
    <property type="evidence" value="ECO:0007669"/>
    <property type="project" value="UniProtKB-KW"/>
</dbReference>
<dbReference type="EMBL" id="QGNW01000691">
    <property type="protein sequence ID" value="RVW65231.1"/>
    <property type="molecule type" value="Genomic_DNA"/>
</dbReference>
<dbReference type="InterPro" id="IPR050905">
    <property type="entry name" value="Plant_NBS-LRR"/>
</dbReference>
<evidence type="ECO:0000313" key="5">
    <source>
        <dbReference type="EMBL" id="RVW65231.1"/>
    </source>
</evidence>
<organism evidence="5 6">
    <name type="scientific">Vitis vinifera</name>
    <name type="common">Grape</name>
    <dbReference type="NCBI Taxonomy" id="29760"/>
    <lineage>
        <taxon>Eukaryota</taxon>
        <taxon>Viridiplantae</taxon>
        <taxon>Streptophyta</taxon>
        <taxon>Embryophyta</taxon>
        <taxon>Tracheophyta</taxon>
        <taxon>Spermatophyta</taxon>
        <taxon>Magnoliopsida</taxon>
        <taxon>eudicotyledons</taxon>
        <taxon>Gunneridae</taxon>
        <taxon>Pentapetalae</taxon>
        <taxon>rosids</taxon>
        <taxon>Vitales</taxon>
        <taxon>Vitaceae</taxon>
        <taxon>Viteae</taxon>
        <taxon>Vitis</taxon>
    </lineage>
</organism>
<dbReference type="Pfam" id="PF23598">
    <property type="entry name" value="LRR_14"/>
    <property type="match status" value="1"/>
</dbReference>
<accession>A0A438FZ32</accession>
<dbReference type="InterPro" id="IPR042197">
    <property type="entry name" value="Apaf_helical"/>
</dbReference>
<dbReference type="PANTHER" id="PTHR33463">
    <property type="entry name" value="NB-ARC DOMAIN-CONTAINING PROTEIN-RELATED"/>
    <property type="match status" value="1"/>
</dbReference>
<gene>
    <name evidence="5" type="ORF">CK203_062606</name>
</gene>
<keyword evidence="1" id="KW-0677">Repeat</keyword>
<dbReference type="GO" id="GO:0043531">
    <property type="term" value="F:ADP binding"/>
    <property type="evidence" value="ECO:0007669"/>
    <property type="project" value="InterPro"/>
</dbReference>
<proteinExistence type="predicted"/>
<dbReference type="SUPFAM" id="SSF52058">
    <property type="entry name" value="L domain-like"/>
    <property type="match status" value="1"/>
</dbReference>
<feature type="domain" description="Disease resistance R13L4/SHOC-2-like LRR" evidence="4">
    <location>
        <begin position="266"/>
        <end position="407"/>
    </location>
</feature>
<dbReference type="AlphaFoldDB" id="A0A438FZ32"/>
<name>A0A438FZ32_VITVI</name>
<evidence type="ECO:0000256" key="3">
    <source>
        <dbReference type="ARBA" id="ARBA00022821"/>
    </source>
</evidence>
<reference evidence="5 6" key="1">
    <citation type="journal article" date="2018" name="PLoS Genet.">
        <title>Population sequencing reveals clonal diversity and ancestral inbreeding in the grapevine cultivar Chardonnay.</title>
        <authorList>
            <person name="Roach M.J."/>
            <person name="Johnson D.L."/>
            <person name="Bohlmann J."/>
            <person name="van Vuuren H.J."/>
            <person name="Jones S.J."/>
            <person name="Pretorius I.S."/>
            <person name="Schmidt S.A."/>
            <person name="Borneman A.R."/>
        </authorList>
    </citation>
    <scope>NUCLEOTIDE SEQUENCE [LARGE SCALE GENOMIC DNA]</scope>
    <source>
        <strain evidence="6">cv. Chardonnay</strain>
        <tissue evidence="5">Leaf</tissue>
    </source>
</reference>
<evidence type="ECO:0000256" key="1">
    <source>
        <dbReference type="ARBA" id="ARBA00022737"/>
    </source>
</evidence>
<comment type="caution">
    <text evidence="5">The sequence shown here is derived from an EMBL/GenBank/DDBJ whole genome shotgun (WGS) entry which is preliminary data.</text>
</comment>
<dbReference type="InterPro" id="IPR027417">
    <property type="entry name" value="P-loop_NTPase"/>
</dbReference>
<dbReference type="InterPro" id="IPR032675">
    <property type="entry name" value="LRR_dom_sf"/>
</dbReference>
<dbReference type="GO" id="GO:0005524">
    <property type="term" value="F:ATP binding"/>
    <property type="evidence" value="ECO:0007669"/>
    <property type="project" value="UniProtKB-KW"/>
</dbReference>
<evidence type="ECO:0000313" key="6">
    <source>
        <dbReference type="Proteomes" id="UP000288805"/>
    </source>
</evidence>
<keyword evidence="3" id="KW-0611">Plant defense</keyword>
<evidence type="ECO:0000259" key="4">
    <source>
        <dbReference type="Pfam" id="PF23598"/>
    </source>
</evidence>